<dbReference type="EMBL" id="JBAWKC010000006">
    <property type="protein sequence ID" value="MFH6770164.1"/>
    <property type="molecule type" value="Genomic_DNA"/>
</dbReference>
<evidence type="ECO:0000256" key="2">
    <source>
        <dbReference type="SAM" id="SignalP"/>
    </source>
</evidence>
<keyword evidence="4" id="KW-1185">Reference proteome</keyword>
<organism evidence="3 4">
    <name type="scientific">Gaetbulibacter aquiaggeris</name>
    <dbReference type="NCBI Taxonomy" id="1735373"/>
    <lineage>
        <taxon>Bacteria</taxon>
        <taxon>Pseudomonadati</taxon>
        <taxon>Bacteroidota</taxon>
        <taxon>Flavobacteriia</taxon>
        <taxon>Flavobacteriales</taxon>
        <taxon>Flavobacteriaceae</taxon>
        <taxon>Gaetbulibacter</taxon>
    </lineage>
</organism>
<dbReference type="PROSITE" id="PS51257">
    <property type="entry name" value="PROKAR_LIPOPROTEIN"/>
    <property type="match status" value="1"/>
</dbReference>
<evidence type="ECO:0008006" key="5">
    <source>
        <dbReference type="Google" id="ProtNLM"/>
    </source>
</evidence>
<keyword evidence="1" id="KW-0812">Transmembrane</keyword>
<evidence type="ECO:0000256" key="1">
    <source>
        <dbReference type="SAM" id="Phobius"/>
    </source>
</evidence>
<evidence type="ECO:0000313" key="4">
    <source>
        <dbReference type="Proteomes" id="UP001610104"/>
    </source>
</evidence>
<dbReference type="RefSeq" id="WP_395439382.1">
    <property type="nucleotide sequence ID" value="NZ_JBAWKC010000006.1"/>
</dbReference>
<protein>
    <recommendedName>
        <fullName evidence="5">Lipoprotein</fullName>
    </recommendedName>
</protein>
<accession>A0ABW7MTK4</accession>
<gene>
    <name evidence="3" type="ORF">V8G56_15540</name>
</gene>
<feature type="transmembrane region" description="Helical" evidence="1">
    <location>
        <begin position="99"/>
        <end position="120"/>
    </location>
</feature>
<proteinExistence type="predicted"/>
<name>A0ABW7MTK4_9FLAO</name>
<comment type="caution">
    <text evidence="3">The sequence shown here is derived from an EMBL/GenBank/DDBJ whole genome shotgun (WGS) entry which is preliminary data.</text>
</comment>
<reference evidence="3 4" key="1">
    <citation type="submission" date="2024-02" db="EMBL/GenBank/DDBJ databases">
        <title>A Gaetbulibacter species isolated from tidal flats and genomic insights of their niches.</title>
        <authorList>
            <person name="Ye Y."/>
        </authorList>
    </citation>
    <scope>NUCLEOTIDE SEQUENCE [LARGE SCALE GENOMIC DNA]</scope>
    <source>
        <strain evidence="3 4">KEM-8</strain>
    </source>
</reference>
<keyword evidence="1" id="KW-1133">Transmembrane helix</keyword>
<feature type="signal peptide" evidence="2">
    <location>
        <begin position="1"/>
        <end position="25"/>
    </location>
</feature>
<evidence type="ECO:0000313" key="3">
    <source>
        <dbReference type="EMBL" id="MFH6770164.1"/>
    </source>
</evidence>
<sequence length="128" mass="14101">MKTFKIYSKAIALFCTMLIFFQSCTVYKSKPISIESAVQNENKVKVKTKSGETFRFSRIGIEDDNYYGVSKNKGTVVKTALNEKSINSIKEKDKTLSTVLTIGLPIVYFVLLVSALVSGISGRGLSGK</sequence>
<keyword evidence="2" id="KW-0732">Signal</keyword>
<keyword evidence="1" id="KW-0472">Membrane</keyword>
<dbReference type="Proteomes" id="UP001610104">
    <property type="component" value="Unassembled WGS sequence"/>
</dbReference>
<feature type="chain" id="PRO_5045734351" description="Lipoprotein" evidence="2">
    <location>
        <begin position="26"/>
        <end position="128"/>
    </location>
</feature>